<sequence length="145" mass="15786">MSADPFDLERFVAAQDPLHETVLAELRAGRKESHWMWFVFPQIAGLGLSSMSRRYAIASRAEAAAYLAHPVLGPRLRQCTALVNAHGGADIHAILGSPDDMKFHAAMTLFEDAAGTVADRAPFQTALRLFFGGSRHAATLNKLRA</sequence>
<dbReference type="RefSeq" id="WP_133612914.1">
    <property type="nucleotide sequence ID" value="NZ_SNYW01000007.1"/>
</dbReference>
<comment type="caution">
    <text evidence="1">The sequence shown here is derived from an EMBL/GenBank/DDBJ whole genome shotgun (WGS) entry which is preliminary data.</text>
</comment>
<dbReference type="Gene3D" id="1.25.40.380">
    <property type="entry name" value="Protein of unknown function DUF1810"/>
    <property type="match status" value="1"/>
</dbReference>
<dbReference type="Pfam" id="PF08837">
    <property type="entry name" value="DUF1810"/>
    <property type="match status" value="1"/>
</dbReference>
<keyword evidence="2" id="KW-1185">Reference proteome</keyword>
<accession>A0A4R6WSY7</accession>
<dbReference type="EMBL" id="SNYW01000007">
    <property type="protein sequence ID" value="TDQ83128.1"/>
    <property type="molecule type" value="Genomic_DNA"/>
</dbReference>
<dbReference type="InterPro" id="IPR036287">
    <property type="entry name" value="Rv1873-like_sf"/>
</dbReference>
<name>A0A4R6WSY7_9PROT</name>
<organism evidence="1 2">
    <name type="scientific">Dongia mobilis</name>
    <dbReference type="NCBI Taxonomy" id="578943"/>
    <lineage>
        <taxon>Bacteria</taxon>
        <taxon>Pseudomonadati</taxon>
        <taxon>Pseudomonadota</taxon>
        <taxon>Alphaproteobacteria</taxon>
        <taxon>Rhodospirillales</taxon>
        <taxon>Dongiaceae</taxon>
        <taxon>Dongia</taxon>
    </lineage>
</organism>
<proteinExistence type="predicted"/>
<gene>
    <name evidence="1" type="ORF">A8950_1413</name>
</gene>
<dbReference type="OrthoDB" id="9801870at2"/>
<evidence type="ECO:0000313" key="1">
    <source>
        <dbReference type="EMBL" id="TDQ83128.1"/>
    </source>
</evidence>
<evidence type="ECO:0000313" key="2">
    <source>
        <dbReference type="Proteomes" id="UP000295783"/>
    </source>
</evidence>
<dbReference type="PIRSF" id="PIRSF008546">
    <property type="entry name" value="UCP008546"/>
    <property type="match status" value="1"/>
</dbReference>
<dbReference type="InterPro" id="IPR014937">
    <property type="entry name" value="DUF1810"/>
</dbReference>
<dbReference type="Proteomes" id="UP000295783">
    <property type="component" value="Unassembled WGS sequence"/>
</dbReference>
<reference evidence="1 2" key="1">
    <citation type="submission" date="2019-03" db="EMBL/GenBank/DDBJ databases">
        <title>Genomic Encyclopedia of Type Strains, Phase III (KMG-III): the genomes of soil and plant-associated and newly described type strains.</title>
        <authorList>
            <person name="Whitman W."/>
        </authorList>
    </citation>
    <scope>NUCLEOTIDE SEQUENCE [LARGE SCALE GENOMIC DNA]</scope>
    <source>
        <strain evidence="1 2">CGMCC 1.7660</strain>
    </source>
</reference>
<protein>
    <submittedName>
        <fullName evidence="1">Uncharacterized protein (DUF1810 family)</fullName>
    </submittedName>
</protein>
<dbReference type="AlphaFoldDB" id="A0A4R6WSY7"/>
<dbReference type="SUPFAM" id="SSF140736">
    <property type="entry name" value="Rv1873-like"/>
    <property type="match status" value="1"/>
</dbReference>